<reference evidence="5" key="1">
    <citation type="submission" date="2023-01" db="EMBL/GenBank/DDBJ databases">
        <title>Whole genome sequence of Paucibacter sp. S2-9 isolated from pond sediment.</title>
        <authorList>
            <person name="Jung J.Y."/>
        </authorList>
    </citation>
    <scope>NUCLEOTIDE SEQUENCE</scope>
    <source>
        <strain evidence="5">S2-9</strain>
    </source>
</reference>
<dbReference type="SMART" id="SM00248">
    <property type="entry name" value="ANK"/>
    <property type="match status" value="4"/>
</dbReference>
<proteinExistence type="predicted"/>
<keyword evidence="1" id="KW-0677">Repeat</keyword>
<dbReference type="InterPro" id="IPR002110">
    <property type="entry name" value="Ankyrin_rpt"/>
</dbReference>
<dbReference type="InterPro" id="IPR036770">
    <property type="entry name" value="Ankyrin_rpt-contain_sf"/>
</dbReference>
<evidence type="ECO:0000256" key="2">
    <source>
        <dbReference type="ARBA" id="ARBA00023043"/>
    </source>
</evidence>
<dbReference type="Proteomes" id="UP001177769">
    <property type="component" value="Chromosome"/>
</dbReference>
<keyword evidence="4" id="KW-0732">Signal</keyword>
<keyword evidence="6" id="KW-1185">Reference proteome</keyword>
<dbReference type="SUPFAM" id="SSF48403">
    <property type="entry name" value="Ankyrin repeat"/>
    <property type="match status" value="1"/>
</dbReference>
<dbReference type="PROSITE" id="PS50088">
    <property type="entry name" value="ANK_REPEAT"/>
    <property type="match status" value="3"/>
</dbReference>
<sequence>MGAIRLRVWVGLWLGLLLAMPALLHAQAAGAQAGDPLTEQWLAAAQRDNAGLIMTLMLRGTDPNLRNAERQTALHLALRNEADKTVQTLLKHPGLDVNAINQAGETPLMLAALKARLDWMKALVARGALVNEPGWTALHYACSGPDRGAVRWLLEQGAEIDARSPNGSTPLMMAAGYGESSSVEVLLKAGADAGLRNEQGMDAADFARRAGRDRVAEQIALARKR</sequence>
<evidence type="ECO:0000313" key="6">
    <source>
        <dbReference type="Proteomes" id="UP001177769"/>
    </source>
</evidence>
<dbReference type="RefSeq" id="WP_285232192.1">
    <property type="nucleotide sequence ID" value="NZ_CP116346.1"/>
</dbReference>
<feature type="chain" id="PRO_5041696483" evidence="4">
    <location>
        <begin position="34"/>
        <end position="225"/>
    </location>
</feature>
<dbReference type="EMBL" id="CP116346">
    <property type="protein sequence ID" value="WIT11113.1"/>
    <property type="molecule type" value="Genomic_DNA"/>
</dbReference>
<accession>A0AA95NCE4</accession>
<organism evidence="5 6">
    <name type="scientific">Paucibacter sediminis</name>
    <dbReference type="NCBI Taxonomy" id="3019553"/>
    <lineage>
        <taxon>Bacteria</taxon>
        <taxon>Pseudomonadati</taxon>
        <taxon>Pseudomonadota</taxon>
        <taxon>Betaproteobacteria</taxon>
        <taxon>Burkholderiales</taxon>
        <taxon>Sphaerotilaceae</taxon>
        <taxon>Roseateles</taxon>
    </lineage>
</organism>
<dbReference type="PANTHER" id="PTHR24171">
    <property type="entry name" value="ANKYRIN REPEAT DOMAIN-CONTAINING PROTEIN 39-RELATED"/>
    <property type="match status" value="1"/>
</dbReference>
<evidence type="ECO:0000256" key="4">
    <source>
        <dbReference type="SAM" id="SignalP"/>
    </source>
</evidence>
<feature type="signal peptide" evidence="4">
    <location>
        <begin position="1"/>
        <end position="33"/>
    </location>
</feature>
<dbReference type="PROSITE" id="PS50297">
    <property type="entry name" value="ANK_REP_REGION"/>
    <property type="match status" value="3"/>
</dbReference>
<name>A0AA95NCE4_9BURK</name>
<evidence type="ECO:0000256" key="3">
    <source>
        <dbReference type="PROSITE-ProRule" id="PRU00023"/>
    </source>
</evidence>
<evidence type="ECO:0000313" key="5">
    <source>
        <dbReference type="EMBL" id="WIT11113.1"/>
    </source>
</evidence>
<dbReference type="Pfam" id="PF12796">
    <property type="entry name" value="Ank_2"/>
    <property type="match status" value="1"/>
</dbReference>
<dbReference type="Pfam" id="PF13857">
    <property type="entry name" value="Ank_5"/>
    <property type="match status" value="1"/>
</dbReference>
<protein>
    <submittedName>
        <fullName evidence="5">Ankyrin repeat domain-containing protein</fullName>
    </submittedName>
</protein>
<dbReference type="KEGG" id="pais:PFX98_19740"/>
<evidence type="ECO:0000256" key="1">
    <source>
        <dbReference type="ARBA" id="ARBA00022737"/>
    </source>
</evidence>
<dbReference type="Gene3D" id="1.25.40.20">
    <property type="entry name" value="Ankyrin repeat-containing domain"/>
    <property type="match status" value="1"/>
</dbReference>
<keyword evidence="2 3" id="KW-0040">ANK repeat</keyword>
<feature type="repeat" description="ANK" evidence="3">
    <location>
        <begin position="133"/>
        <end position="165"/>
    </location>
</feature>
<feature type="repeat" description="ANK" evidence="3">
    <location>
        <begin position="103"/>
        <end position="131"/>
    </location>
</feature>
<feature type="repeat" description="ANK" evidence="3">
    <location>
        <begin position="166"/>
        <end position="198"/>
    </location>
</feature>
<dbReference type="AlphaFoldDB" id="A0AA95NCE4"/>
<gene>
    <name evidence="5" type="ORF">PFX98_19740</name>
</gene>